<organism evidence="10 11">
    <name type="scientific">candidate division WWE3 bacterium</name>
    <dbReference type="NCBI Taxonomy" id="2053526"/>
    <lineage>
        <taxon>Bacteria</taxon>
        <taxon>Katanobacteria</taxon>
    </lineage>
</organism>
<dbReference type="GO" id="GO:0006515">
    <property type="term" value="P:protein quality control for misfolded or incompletely synthesized proteins"/>
    <property type="evidence" value="ECO:0007669"/>
    <property type="project" value="UniProtKB-UniRule"/>
</dbReference>
<dbReference type="Proteomes" id="UP000710385">
    <property type="component" value="Unassembled WGS sequence"/>
</dbReference>
<evidence type="ECO:0000256" key="2">
    <source>
        <dbReference type="ARBA" id="ARBA00022555"/>
    </source>
</evidence>
<protein>
    <recommendedName>
        <fullName evidence="6 7">Peptidyl-tRNA hydrolase</fullName>
        <shortName evidence="7">Pth</shortName>
        <ecNumber evidence="1 7">3.1.1.29</ecNumber>
    </recommendedName>
</protein>
<dbReference type="EC" id="3.1.1.29" evidence="1 7"/>
<dbReference type="Gene3D" id="3.40.50.1470">
    <property type="entry name" value="Peptidyl-tRNA hydrolase"/>
    <property type="match status" value="1"/>
</dbReference>
<name>A0A928TWF3_UNCKA</name>
<evidence type="ECO:0000256" key="7">
    <source>
        <dbReference type="HAMAP-Rule" id="MF_00083"/>
    </source>
</evidence>
<keyword evidence="4 7" id="KW-0694">RNA-binding</keyword>
<dbReference type="GO" id="GO:0000049">
    <property type="term" value="F:tRNA binding"/>
    <property type="evidence" value="ECO:0007669"/>
    <property type="project" value="UniProtKB-UniRule"/>
</dbReference>
<feature type="site" description="Discriminates between blocked and unblocked aminoacyl-tRNA" evidence="7">
    <location>
        <position position="9"/>
    </location>
</feature>
<proteinExistence type="inferred from homology"/>
<dbReference type="AlphaFoldDB" id="A0A928TWF3"/>
<keyword evidence="3 7" id="KW-0378">Hydrolase</keyword>
<evidence type="ECO:0000256" key="5">
    <source>
        <dbReference type="ARBA" id="ARBA00038063"/>
    </source>
</evidence>
<dbReference type="HAMAP" id="MF_00083">
    <property type="entry name" value="Pept_tRNA_hydro_bact"/>
    <property type="match status" value="1"/>
</dbReference>
<feature type="active site" description="Proton acceptor" evidence="7">
    <location>
        <position position="19"/>
    </location>
</feature>
<dbReference type="PROSITE" id="PS01195">
    <property type="entry name" value="PEPT_TRNA_HYDROL_1"/>
    <property type="match status" value="1"/>
</dbReference>
<comment type="function">
    <text evidence="7">Catalyzes the release of premature peptidyl moieties from peptidyl-tRNA molecules trapped in stalled 50S ribosomal subunits, and thus maintains levels of free tRNAs and 50S ribosomes.</text>
</comment>
<gene>
    <name evidence="7" type="primary">pth</name>
    <name evidence="10" type="ORF">HS096_01275</name>
</gene>
<feature type="site" description="Stabilizes the basic form of H active site to accept a proton" evidence="7">
    <location>
        <position position="92"/>
    </location>
</feature>
<feature type="binding site" evidence="7">
    <location>
        <position position="14"/>
    </location>
    <ligand>
        <name>tRNA</name>
        <dbReference type="ChEBI" id="CHEBI:17843"/>
    </ligand>
</feature>
<dbReference type="InterPro" id="IPR036416">
    <property type="entry name" value="Pept_tRNA_hydro_sf"/>
</dbReference>
<dbReference type="NCBIfam" id="TIGR00447">
    <property type="entry name" value="pth"/>
    <property type="match status" value="1"/>
</dbReference>
<comment type="function">
    <text evidence="7">Hydrolyzes ribosome-free peptidyl-tRNAs (with 1 or more amino acids incorporated), which drop off the ribosome during protein synthesis, or as a result of ribosome stalling.</text>
</comment>
<dbReference type="FunFam" id="3.40.50.1470:FF:000001">
    <property type="entry name" value="Peptidyl-tRNA hydrolase"/>
    <property type="match status" value="1"/>
</dbReference>
<accession>A0A928TWF3</accession>
<dbReference type="Pfam" id="PF01195">
    <property type="entry name" value="Pept_tRNA_hydro"/>
    <property type="match status" value="1"/>
</dbReference>
<dbReference type="GO" id="GO:0072344">
    <property type="term" value="P:rescue of stalled ribosome"/>
    <property type="evidence" value="ECO:0007669"/>
    <property type="project" value="UniProtKB-UniRule"/>
</dbReference>
<dbReference type="GO" id="GO:0005737">
    <property type="term" value="C:cytoplasm"/>
    <property type="evidence" value="ECO:0007669"/>
    <property type="project" value="UniProtKB-SubCell"/>
</dbReference>
<dbReference type="PANTHER" id="PTHR17224">
    <property type="entry name" value="PEPTIDYL-TRNA HYDROLASE"/>
    <property type="match status" value="1"/>
</dbReference>
<evidence type="ECO:0000256" key="3">
    <source>
        <dbReference type="ARBA" id="ARBA00022801"/>
    </source>
</evidence>
<keyword evidence="2 7" id="KW-0820">tRNA-binding</keyword>
<comment type="caution">
    <text evidence="10">The sequence shown here is derived from an EMBL/GenBank/DDBJ whole genome shotgun (WGS) entry which is preliminary data.</text>
</comment>
<evidence type="ECO:0000256" key="8">
    <source>
        <dbReference type="RuleBase" id="RU000673"/>
    </source>
</evidence>
<comment type="caution">
    <text evidence="7">Lacks conserved residue(s) required for the propagation of feature annotation.</text>
</comment>
<feature type="binding site" evidence="7">
    <location>
        <position position="65"/>
    </location>
    <ligand>
        <name>tRNA</name>
        <dbReference type="ChEBI" id="CHEBI:17843"/>
    </ligand>
</feature>
<dbReference type="GO" id="GO:0004045">
    <property type="term" value="F:peptidyl-tRNA hydrolase activity"/>
    <property type="evidence" value="ECO:0007669"/>
    <property type="project" value="UniProtKB-UniRule"/>
</dbReference>
<comment type="similarity">
    <text evidence="5 7 9">Belongs to the PTH family.</text>
</comment>
<comment type="subunit">
    <text evidence="7">Monomer.</text>
</comment>
<dbReference type="CDD" id="cd00462">
    <property type="entry name" value="PTH"/>
    <property type="match status" value="1"/>
</dbReference>
<sequence length="183" mass="20174">MKLIVGLGNPGKEYEGTRHNAGFLAVDAFADQLGAAWADDTKRKAETTKALLGSETILLAKPTTYMNRSGEALQMLVSFYKIAPQDLLVVHDDMDLEPGRMQFKRDGGAAGHHGVQDILERLGTDRVNRLRIGIGRPEQAQIPSEDWVLGKLSTEQSPNLLDTSSAMRDWIEEGVETAANRWN</sequence>
<keyword evidence="7" id="KW-0963">Cytoplasm</keyword>
<evidence type="ECO:0000256" key="4">
    <source>
        <dbReference type="ARBA" id="ARBA00022884"/>
    </source>
</evidence>
<dbReference type="PANTHER" id="PTHR17224:SF1">
    <property type="entry name" value="PEPTIDYL-TRNA HYDROLASE"/>
    <property type="match status" value="1"/>
</dbReference>
<dbReference type="InterPro" id="IPR018171">
    <property type="entry name" value="Pept_tRNA_hydro_CS"/>
</dbReference>
<feature type="binding site" evidence="7">
    <location>
        <position position="67"/>
    </location>
    <ligand>
        <name>tRNA</name>
        <dbReference type="ChEBI" id="CHEBI:17843"/>
    </ligand>
</feature>
<dbReference type="SUPFAM" id="SSF53178">
    <property type="entry name" value="Peptidyl-tRNA hydrolase-like"/>
    <property type="match status" value="1"/>
</dbReference>
<evidence type="ECO:0000256" key="1">
    <source>
        <dbReference type="ARBA" id="ARBA00013260"/>
    </source>
</evidence>
<comment type="catalytic activity">
    <reaction evidence="7 8">
        <text>an N-acyl-L-alpha-aminoacyl-tRNA + H2O = an N-acyl-L-amino acid + a tRNA + H(+)</text>
        <dbReference type="Rhea" id="RHEA:54448"/>
        <dbReference type="Rhea" id="RHEA-COMP:10123"/>
        <dbReference type="Rhea" id="RHEA-COMP:13883"/>
        <dbReference type="ChEBI" id="CHEBI:15377"/>
        <dbReference type="ChEBI" id="CHEBI:15378"/>
        <dbReference type="ChEBI" id="CHEBI:59874"/>
        <dbReference type="ChEBI" id="CHEBI:78442"/>
        <dbReference type="ChEBI" id="CHEBI:138191"/>
        <dbReference type="EC" id="3.1.1.29"/>
    </reaction>
</comment>
<evidence type="ECO:0000313" key="11">
    <source>
        <dbReference type="Proteomes" id="UP000710385"/>
    </source>
</evidence>
<evidence type="ECO:0000313" key="10">
    <source>
        <dbReference type="EMBL" id="MBE7525013.1"/>
    </source>
</evidence>
<evidence type="ECO:0000256" key="9">
    <source>
        <dbReference type="RuleBase" id="RU004320"/>
    </source>
</evidence>
<comment type="subcellular location">
    <subcellularLocation>
        <location evidence="7">Cytoplasm</location>
    </subcellularLocation>
</comment>
<evidence type="ECO:0000256" key="6">
    <source>
        <dbReference type="ARBA" id="ARBA00050038"/>
    </source>
</evidence>
<dbReference type="EMBL" id="JABTTY010000001">
    <property type="protein sequence ID" value="MBE7525013.1"/>
    <property type="molecule type" value="Genomic_DNA"/>
</dbReference>
<dbReference type="InterPro" id="IPR001328">
    <property type="entry name" value="Pept_tRNA_hydro"/>
</dbReference>
<reference evidence="10" key="1">
    <citation type="submission" date="2020-05" db="EMBL/GenBank/DDBJ databases">
        <title>High-Quality Genomes of Partial-Nitritation/Anammox System by Hierarchical Clustering Based Hybrid Assembly.</title>
        <authorList>
            <person name="Liu L."/>
            <person name="Wang Y."/>
            <person name="Che Y."/>
            <person name="Chen Y."/>
            <person name="Xia Y."/>
            <person name="Luo R."/>
            <person name="Cheng S.H."/>
            <person name="Zheng C."/>
            <person name="Zhang T."/>
        </authorList>
    </citation>
    <scope>NUCLEOTIDE SEQUENCE</scope>
    <source>
        <strain evidence="10">H1_PAT1</strain>
    </source>
</reference>